<evidence type="ECO:0000256" key="2">
    <source>
        <dbReference type="ARBA" id="ARBA00005094"/>
    </source>
</evidence>
<comment type="function">
    <text evidence="11 13">Catalyzes the NADPH-dependent rearrangement and reduction of 1-deoxy-D-xylulose-5-phosphate (DXP) to 2-C-methyl-D-erythritol 4-phosphate (MEP).</text>
</comment>
<feature type="binding site" evidence="13">
    <location>
        <position position="21"/>
    </location>
    <ligand>
        <name>NADPH</name>
        <dbReference type="ChEBI" id="CHEBI:57783"/>
    </ligand>
</feature>
<feature type="binding site" evidence="13">
    <location>
        <position position="167"/>
    </location>
    <ligand>
        <name>Mn(2+)</name>
        <dbReference type="ChEBI" id="CHEBI:29035"/>
    </ligand>
</feature>
<keyword evidence="5 13" id="KW-0479">Metal-binding</keyword>
<evidence type="ECO:0000313" key="18">
    <source>
        <dbReference type="Proteomes" id="UP000886829"/>
    </source>
</evidence>
<dbReference type="HAMAP" id="MF_00183">
    <property type="entry name" value="DXP_reductoisom"/>
    <property type="match status" value="1"/>
</dbReference>
<evidence type="ECO:0000256" key="7">
    <source>
        <dbReference type="ARBA" id="ARBA00023002"/>
    </source>
</evidence>
<dbReference type="SUPFAM" id="SSF55347">
    <property type="entry name" value="Glyceraldehyde-3-phosphate dehydrogenase-like, C-terminal domain"/>
    <property type="match status" value="1"/>
</dbReference>
<evidence type="ECO:0000256" key="8">
    <source>
        <dbReference type="ARBA" id="ARBA00023211"/>
    </source>
</evidence>
<feature type="domain" description="1-deoxy-D-xylulose 5-phosphate reductoisomerase C-terminal" evidence="15">
    <location>
        <begin position="161"/>
        <end position="254"/>
    </location>
</feature>
<dbReference type="InterPro" id="IPR013644">
    <property type="entry name" value="DXP_reductoisomerase_C"/>
</dbReference>
<dbReference type="PIRSF" id="PIRSF006205">
    <property type="entry name" value="Dxp_reductismrs"/>
    <property type="match status" value="1"/>
</dbReference>
<evidence type="ECO:0000256" key="10">
    <source>
        <dbReference type="ARBA" id="ARBA00048543"/>
    </source>
</evidence>
<dbReference type="EC" id="1.1.1.267" evidence="4 13"/>
<dbReference type="NCBIfam" id="NF003938">
    <property type="entry name" value="PRK05447.1-1"/>
    <property type="match status" value="1"/>
</dbReference>
<feature type="binding site" evidence="13">
    <location>
        <position position="141"/>
    </location>
    <ligand>
        <name>NADPH</name>
        <dbReference type="ChEBI" id="CHEBI:57783"/>
    </ligand>
</feature>
<evidence type="ECO:0000256" key="11">
    <source>
        <dbReference type="ARBA" id="ARBA00054845"/>
    </source>
</evidence>
<feature type="binding site" evidence="13">
    <location>
        <position position="237"/>
    </location>
    <ligand>
        <name>1-deoxy-D-xylulose 5-phosphate</name>
        <dbReference type="ChEBI" id="CHEBI:57792"/>
    </ligand>
</feature>
<feature type="binding site" evidence="13">
    <location>
        <position position="243"/>
    </location>
    <ligand>
        <name>1-deoxy-D-xylulose 5-phosphate</name>
        <dbReference type="ChEBI" id="CHEBI:57792"/>
    </ligand>
</feature>
<feature type="domain" description="1-deoxy-D-xylulose 5-phosphate reductoisomerase N-terminal" evidence="14">
    <location>
        <begin position="15"/>
        <end position="147"/>
    </location>
</feature>
<evidence type="ECO:0000256" key="1">
    <source>
        <dbReference type="ARBA" id="ARBA00001941"/>
    </source>
</evidence>
<dbReference type="Gene3D" id="3.40.50.720">
    <property type="entry name" value="NAD(P)-binding Rossmann-like Domain"/>
    <property type="match status" value="1"/>
</dbReference>
<feature type="binding site" evidence="13">
    <location>
        <position position="246"/>
    </location>
    <ligand>
        <name>1-deoxy-D-xylulose 5-phosphate</name>
        <dbReference type="ChEBI" id="CHEBI:57792"/>
    </ligand>
</feature>
<keyword evidence="13" id="KW-0460">Magnesium</keyword>
<comment type="pathway">
    <text evidence="2 13">Isoprenoid biosynthesis; isopentenyl diphosphate biosynthesis via DXP pathway; isopentenyl diphosphate from 1-deoxy-D-xylulose 5-phosphate: step 1/6.</text>
</comment>
<dbReference type="AlphaFoldDB" id="A0A9D1WBH3"/>
<keyword evidence="6 13" id="KW-0521">NADP</keyword>
<dbReference type="SUPFAM" id="SSF69055">
    <property type="entry name" value="1-deoxy-D-xylulose-5-phosphate reductoisomerase, C-terminal domain"/>
    <property type="match status" value="1"/>
</dbReference>
<feature type="binding site" evidence="13">
    <location>
        <position position="49"/>
    </location>
    <ligand>
        <name>NADPH</name>
        <dbReference type="ChEBI" id="CHEBI:57783"/>
    </ligand>
</feature>
<feature type="binding site" evidence="13">
    <location>
        <position position="242"/>
    </location>
    <ligand>
        <name>1-deoxy-D-xylulose 5-phosphate</name>
        <dbReference type="ChEBI" id="CHEBI:57792"/>
    </ligand>
</feature>
<evidence type="ECO:0000256" key="5">
    <source>
        <dbReference type="ARBA" id="ARBA00022723"/>
    </source>
</evidence>
<dbReference type="PANTHER" id="PTHR30525">
    <property type="entry name" value="1-DEOXY-D-XYLULOSE 5-PHOSPHATE REDUCTOISOMERASE"/>
    <property type="match status" value="1"/>
</dbReference>
<feature type="binding site" evidence="13">
    <location>
        <position position="165"/>
    </location>
    <ligand>
        <name>Mn(2+)</name>
        <dbReference type="ChEBI" id="CHEBI:29035"/>
    </ligand>
</feature>
<feature type="domain" description="DXP reductoisomerase C-terminal" evidence="16">
    <location>
        <begin position="286"/>
        <end position="402"/>
    </location>
</feature>
<dbReference type="PANTHER" id="PTHR30525:SF0">
    <property type="entry name" value="1-DEOXY-D-XYLULOSE 5-PHOSPHATE REDUCTOISOMERASE, CHLOROPLASTIC"/>
    <property type="match status" value="1"/>
</dbReference>
<evidence type="ECO:0000256" key="3">
    <source>
        <dbReference type="ARBA" id="ARBA00006825"/>
    </source>
</evidence>
<feature type="binding site" evidence="13">
    <location>
        <position position="166"/>
    </location>
    <ligand>
        <name>1-deoxy-D-xylulose 5-phosphate</name>
        <dbReference type="ChEBI" id="CHEBI:57792"/>
    </ligand>
</feature>
<dbReference type="EMBL" id="DXEV01000012">
    <property type="protein sequence ID" value="HIX55909.1"/>
    <property type="molecule type" value="Genomic_DNA"/>
</dbReference>
<dbReference type="Pfam" id="PF13288">
    <property type="entry name" value="DXPR_C"/>
    <property type="match status" value="1"/>
</dbReference>
<organism evidence="17 18">
    <name type="scientific">Candidatus Anaerobiospirillum pullistercoris</name>
    <dbReference type="NCBI Taxonomy" id="2838452"/>
    <lineage>
        <taxon>Bacteria</taxon>
        <taxon>Pseudomonadati</taxon>
        <taxon>Pseudomonadota</taxon>
        <taxon>Gammaproteobacteria</taxon>
        <taxon>Aeromonadales</taxon>
        <taxon>Succinivibrionaceae</taxon>
        <taxon>Anaerobiospirillum</taxon>
    </lineage>
</organism>
<dbReference type="GO" id="GO:0030145">
    <property type="term" value="F:manganese ion binding"/>
    <property type="evidence" value="ECO:0007669"/>
    <property type="project" value="TreeGrafter"/>
</dbReference>
<dbReference type="Proteomes" id="UP000886829">
    <property type="component" value="Unassembled WGS sequence"/>
</dbReference>
<feature type="binding site" evidence="13">
    <location>
        <position position="201"/>
    </location>
    <ligand>
        <name>1-deoxy-D-xylulose 5-phosphate</name>
        <dbReference type="ChEBI" id="CHEBI:57792"/>
    </ligand>
</feature>
<feature type="binding site" evidence="13">
    <location>
        <position position="167"/>
    </location>
    <ligand>
        <name>1-deoxy-D-xylulose 5-phosphate</name>
        <dbReference type="ChEBI" id="CHEBI:57792"/>
    </ligand>
</feature>
<feature type="binding site" evidence="13">
    <location>
        <position position="246"/>
    </location>
    <ligand>
        <name>Mn(2+)</name>
        <dbReference type="ChEBI" id="CHEBI:29035"/>
    </ligand>
</feature>
<dbReference type="GO" id="GO:0051484">
    <property type="term" value="P:isopentenyl diphosphate biosynthetic process, methylerythritol 4-phosphate pathway involved in terpenoid biosynthetic process"/>
    <property type="evidence" value="ECO:0007669"/>
    <property type="project" value="UniProtKB-ARBA"/>
</dbReference>
<evidence type="ECO:0000259" key="15">
    <source>
        <dbReference type="Pfam" id="PF08436"/>
    </source>
</evidence>
<evidence type="ECO:0000259" key="16">
    <source>
        <dbReference type="Pfam" id="PF13288"/>
    </source>
</evidence>
<comment type="caution">
    <text evidence="17">The sequence shown here is derived from an EMBL/GenBank/DDBJ whole genome shotgun (WGS) entry which is preliminary data.</text>
</comment>
<evidence type="ECO:0000256" key="13">
    <source>
        <dbReference type="HAMAP-Rule" id="MF_00183"/>
    </source>
</evidence>
<dbReference type="InterPro" id="IPR036291">
    <property type="entry name" value="NAD(P)-bd_dom_sf"/>
</dbReference>
<dbReference type="InterPro" id="IPR036169">
    <property type="entry name" value="DXPR_C_sf"/>
</dbReference>
<keyword evidence="8 13" id="KW-0464">Manganese</keyword>
<dbReference type="NCBIfam" id="TIGR00243">
    <property type="entry name" value="Dxr"/>
    <property type="match status" value="1"/>
</dbReference>
<feature type="binding site" evidence="13">
    <location>
        <position position="23"/>
    </location>
    <ligand>
        <name>NADPH</name>
        <dbReference type="ChEBI" id="CHEBI:57783"/>
    </ligand>
</feature>
<feature type="binding site" evidence="13">
    <location>
        <position position="24"/>
    </location>
    <ligand>
        <name>NADPH</name>
        <dbReference type="ChEBI" id="CHEBI:57783"/>
    </ligand>
</feature>
<reference evidence="17" key="2">
    <citation type="submission" date="2021-04" db="EMBL/GenBank/DDBJ databases">
        <authorList>
            <person name="Gilroy R."/>
        </authorList>
    </citation>
    <scope>NUCLEOTIDE SEQUENCE</scope>
    <source>
        <strain evidence="17">USASDec5-558</strain>
    </source>
</reference>
<dbReference type="GO" id="GO:0030604">
    <property type="term" value="F:1-deoxy-D-xylulose-5-phosphate reductoisomerase activity"/>
    <property type="evidence" value="ECO:0007669"/>
    <property type="project" value="UniProtKB-UniRule"/>
</dbReference>
<keyword evidence="7 13" id="KW-0560">Oxidoreductase</keyword>
<evidence type="ECO:0000256" key="6">
    <source>
        <dbReference type="ARBA" id="ARBA00022857"/>
    </source>
</evidence>
<dbReference type="InterPro" id="IPR013512">
    <property type="entry name" value="DXP_reductoisomerase_N"/>
</dbReference>
<evidence type="ECO:0000256" key="4">
    <source>
        <dbReference type="ARBA" id="ARBA00012366"/>
    </source>
</evidence>
<accession>A0A9D1WBH3</accession>
<dbReference type="Gene3D" id="1.10.1740.10">
    <property type="match status" value="1"/>
</dbReference>
<evidence type="ECO:0000256" key="12">
    <source>
        <dbReference type="ARBA" id="ARBA00071224"/>
    </source>
</evidence>
<dbReference type="Pfam" id="PF02670">
    <property type="entry name" value="DXP_reductoisom"/>
    <property type="match status" value="1"/>
</dbReference>
<reference evidence="17" key="1">
    <citation type="journal article" date="2021" name="PeerJ">
        <title>Extensive microbial diversity within the chicken gut microbiome revealed by metagenomics and culture.</title>
        <authorList>
            <person name="Gilroy R."/>
            <person name="Ravi A."/>
            <person name="Getino M."/>
            <person name="Pursley I."/>
            <person name="Horton D.L."/>
            <person name="Alikhan N.F."/>
            <person name="Baker D."/>
            <person name="Gharbi K."/>
            <person name="Hall N."/>
            <person name="Watson M."/>
            <person name="Adriaenssens E.M."/>
            <person name="Foster-Nyarko E."/>
            <person name="Jarju S."/>
            <person name="Secka A."/>
            <person name="Antonio M."/>
            <person name="Oren A."/>
            <person name="Chaudhuri R.R."/>
            <person name="La Ragione R."/>
            <person name="Hildebrand F."/>
            <person name="Pallen M.J."/>
        </authorList>
    </citation>
    <scope>NUCLEOTIDE SEQUENCE</scope>
    <source>
        <strain evidence="17">USASDec5-558</strain>
    </source>
</reference>
<feature type="binding site" evidence="13">
    <location>
        <position position="139"/>
    </location>
    <ligand>
        <name>NADPH</name>
        <dbReference type="ChEBI" id="CHEBI:57783"/>
    </ligand>
</feature>
<feature type="binding site" evidence="13">
    <location>
        <position position="230"/>
    </location>
    <ligand>
        <name>NADPH</name>
        <dbReference type="ChEBI" id="CHEBI:57783"/>
    </ligand>
</feature>
<keyword evidence="9 13" id="KW-0414">Isoprene biosynthesis</keyword>
<sequence length="413" mass="44525">MDAEVRQSDFGPQRVTLLGATGSIGDSTCEVLRQHPERYVVHALAANSNVEKMLALIAEFKPERVAMSNEHAATALRERLAEDPALAALHIEVLEGSRGVVEVAGDGAAEIVVGAIVGSSGLPPVLAALKTGCRVCLANKEALVMSGKLFFDVAQQFGSTVVPVDSEHSAIFQCLPPQEQRRLGSCHLAEVGVKEILLTGSGGPFRDCDLEVLKTVTPKMAINHPVWSMGPKISVDSATMMNKALEFIEARYLFNARADQIKVIIHPQSVIHSMVSYVDGAVLAQMGQPDMKTPISHALAYPERISAPVQSLDFTQISALTFKEPDPQRYPCLFMGIEASNQGQACTTALNAANEVAVSAFLHEQLSFLGIADVVKHVLDKLSATQAYTLEEIMDVDRQARELATAFVRSRQA</sequence>
<comment type="caution">
    <text evidence="13">Lacks conserved residue(s) required for the propagation of feature annotation.</text>
</comment>
<dbReference type="FunFam" id="3.40.50.720:FF:000045">
    <property type="entry name" value="1-deoxy-D-xylulose 5-phosphate reductoisomerase"/>
    <property type="match status" value="1"/>
</dbReference>
<dbReference type="Pfam" id="PF08436">
    <property type="entry name" value="DXP_redisom_C"/>
    <property type="match status" value="1"/>
</dbReference>
<feature type="binding site" evidence="13">
    <location>
        <position position="22"/>
    </location>
    <ligand>
        <name>NADPH</name>
        <dbReference type="ChEBI" id="CHEBI:57783"/>
    </ligand>
</feature>
<evidence type="ECO:0000259" key="14">
    <source>
        <dbReference type="Pfam" id="PF02670"/>
    </source>
</evidence>
<dbReference type="FunFam" id="1.10.1740.10:FF:000004">
    <property type="entry name" value="1-deoxy-D-xylulose 5-phosphate reductoisomerase"/>
    <property type="match status" value="1"/>
</dbReference>
<evidence type="ECO:0000256" key="9">
    <source>
        <dbReference type="ARBA" id="ARBA00023229"/>
    </source>
</evidence>
<protein>
    <recommendedName>
        <fullName evidence="12 13">1-deoxy-D-xylulose 5-phosphate reductoisomerase</fullName>
        <shortName evidence="13">DXP reductoisomerase</shortName>
        <ecNumber evidence="4 13">1.1.1.267</ecNumber>
    </recommendedName>
    <alternativeName>
        <fullName evidence="13">1-deoxyxylulose-5-phosphate reductoisomerase</fullName>
    </alternativeName>
    <alternativeName>
        <fullName evidence="13">2-C-methyl-D-erythritol 4-phosphate synthase</fullName>
    </alternativeName>
</protein>
<name>A0A9D1WBH3_9GAMM</name>
<dbReference type="NCBIfam" id="NF009114">
    <property type="entry name" value="PRK12464.1"/>
    <property type="match status" value="1"/>
</dbReference>
<feature type="binding site" evidence="13">
    <location>
        <position position="224"/>
    </location>
    <ligand>
        <name>1-deoxy-D-xylulose 5-phosphate</name>
        <dbReference type="ChEBI" id="CHEBI:57792"/>
    </ligand>
</feature>
<dbReference type="InterPro" id="IPR003821">
    <property type="entry name" value="DXP_reductoisomerase"/>
</dbReference>
<proteinExistence type="inferred from homology"/>
<comment type="similarity">
    <text evidence="3 13">Belongs to the DXR family.</text>
</comment>
<gene>
    <name evidence="17" type="primary">ispC</name>
    <name evidence="13" type="synonym">dxr</name>
    <name evidence="17" type="ORF">H9850_00365</name>
</gene>
<dbReference type="InterPro" id="IPR026877">
    <property type="entry name" value="DXPR_C"/>
</dbReference>
<feature type="binding site" evidence="13">
    <location>
        <position position="140"/>
    </location>
    <ligand>
        <name>1-deoxy-D-xylulose 5-phosphate</name>
        <dbReference type="ChEBI" id="CHEBI:57792"/>
    </ligand>
</feature>
<comment type="catalytic activity">
    <reaction evidence="10">
        <text>2-C-methyl-D-erythritol 4-phosphate + NADP(+) = 1-deoxy-D-xylulose 5-phosphate + NADPH + H(+)</text>
        <dbReference type="Rhea" id="RHEA:13717"/>
        <dbReference type="ChEBI" id="CHEBI:15378"/>
        <dbReference type="ChEBI" id="CHEBI:57783"/>
        <dbReference type="ChEBI" id="CHEBI:57792"/>
        <dbReference type="ChEBI" id="CHEBI:58262"/>
        <dbReference type="ChEBI" id="CHEBI:58349"/>
        <dbReference type="EC" id="1.1.1.267"/>
    </reaction>
    <physiologicalReaction direction="right-to-left" evidence="10">
        <dbReference type="Rhea" id="RHEA:13719"/>
    </physiologicalReaction>
</comment>
<comment type="cofactor">
    <cofactor evidence="1">
        <name>Co(2+)</name>
        <dbReference type="ChEBI" id="CHEBI:48828"/>
    </cofactor>
</comment>
<comment type="cofactor">
    <cofactor evidence="13">
        <name>Mg(2+)</name>
        <dbReference type="ChEBI" id="CHEBI:18420"/>
    </cofactor>
    <cofactor evidence="13">
        <name>Mn(2+)</name>
        <dbReference type="ChEBI" id="CHEBI:29035"/>
    </cofactor>
</comment>
<dbReference type="SUPFAM" id="SSF51735">
    <property type="entry name" value="NAD(P)-binding Rossmann-fold domains"/>
    <property type="match status" value="1"/>
</dbReference>
<evidence type="ECO:0000313" key="17">
    <source>
        <dbReference type="EMBL" id="HIX55909.1"/>
    </source>
</evidence>
<dbReference type="GO" id="GO:0070402">
    <property type="term" value="F:NADPH binding"/>
    <property type="evidence" value="ECO:0007669"/>
    <property type="project" value="InterPro"/>
</dbReference>